<dbReference type="EMBL" id="MU558692">
    <property type="protein sequence ID" value="KAI5614382.1"/>
    <property type="molecule type" value="Genomic_DNA"/>
</dbReference>
<proteinExistence type="predicted"/>
<name>A0AAD5FGB9_SILAS</name>
<protein>
    <recommendedName>
        <fullName evidence="4">HECT domain-containing protein</fullName>
    </recommendedName>
</protein>
<dbReference type="Proteomes" id="UP001205998">
    <property type="component" value="Unassembled WGS sequence"/>
</dbReference>
<evidence type="ECO:0000256" key="2">
    <source>
        <dbReference type="ARBA" id="ARBA00022786"/>
    </source>
</evidence>
<organism evidence="5 6">
    <name type="scientific">Silurus asotus</name>
    <name type="common">Amur catfish</name>
    <name type="synonym">Parasilurus asotus</name>
    <dbReference type="NCBI Taxonomy" id="30991"/>
    <lineage>
        <taxon>Eukaryota</taxon>
        <taxon>Metazoa</taxon>
        <taxon>Chordata</taxon>
        <taxon>Craniata</taxon>
        <taxon>Vertebrata</taxon>
        <taxon>Euteleostomi</taxon>
        <taxon>Actinopterygii</taxon>
        <taxon>Neopterygii</taxon>
        <taxon>Teleostei</taxon>
        <taxon>Ostariophysi</taxon>
        <taxon>Siluriformes</taxon>
        <taxon>Siluridae</taxon>
        <taxon>Silurus</taxon>
    </lineage>
</organism>
<evidence type="ECO:0000313" key="6">
    <source>
        <dbReference type="Proteomes" id="UP001205998"/>
    </source>
</evidence>
<gene>
    <name evidence="5" type="ORF">C0J50_8969</name>
</gene>
<evidence type="ECO:0000313" key="5">
    <source>
        <dbReference type="EMBL" id="KAI5614382.1"/>
    </source>
</evidence>
<keyword evidence="2 3" id="KW-0833">Ubl conjugation pathway</keyword>
<sequence length="332" mass="37183">MDSAGTNTAISAAVNNNEEFPLTVSRSHVVERGLAQWKRQKKALPTSRLKIRFIGEAGLDTGALRKEFLTEMVAGIEQKLFEGDQTGKCPKYSLLDLDQANFRSAGEIWAASLAQSGPPPCCLKLWCYKYLCDGEIQIQHISKEDVSDAEYISLLSQLREGLKLYGLDDLMNQYPNICQPLFVPGMEVKADADFVFAACQPEFSEKGSNKEQVEVSVMNHLQDFLQELEACEHPEVGDTVDYPGHLSPSTFLQWLTGQGHIPVLPEEKRSFRVFVQFNHTCDIQYGSHTVCYPTVAACSNTIRLPVKHMQTSTEFKQVMTEAFHLGQAFHQV</sequence>
<accession>A0AAD5FGB9</accession>
<dbReference type="PROSITE" id="PS50237">
    <property type="entry name" value="HECT"/>
    <property type="match status" value="1"/>
</dbReference>
<feature type="domain" description="HECT" evidence="4">
    <location>
        <begin position="40"/>
        <end position="73"/>
    </location>
</feature>
<dbReference type="Gene3D" id="3.90.1750.10">
    <property type="entry name" value="Hect, E3 ligase catalytic domains"/>
    <property type="match status" value="1"/>
</dbReference>
<keyword evidence="6" id="KW-1185">Reference proteome</keyword>
<dbReference type="InterPro" id="IPR035983">
    <property type="entry name" value="Hect_E3_ubiquitin_ligase"/>
</dbReference>
<dbReference type="InterPro" id="IPR000569">
    <property type="entry name" value="HECT_dom"/>
</dbReference>
<evidence type="ECO:0000256" key="1">
    <source>
        <dbReference type="ARBA" id="ARBA00022679"/>
    </source>
</evidence>
<comment type="caution">
    <text evidence="3">Lacks conserved residue(s) required for the propagation of feature annotation.</text>
</comment>
<keyword evidence="1" id="KW-0808">Transferase</keyword>
<evidence type="ECO:0000259" key="4">
    <source>
        <dbReference type="PROSITE" id="PS50237"/>
    </source>
</evidence>
<reference evidence="5" key="1">
    <citation type="submission" date="2018-07" db="EMBL/GenBank/DDBJ databases">
        <title>Comparative genomics of catfishes provides insights into carnivory and benthic adaptation.</title>
        <authorList>
            <person name="Zhang Y."/>
            <person name="Wang D."/>
            <person name="Peng Z."/>
            <person name="Zheng S."/>
            <person name="Shao F."/>
            <person name="Tao W."/>
        </authorList>
    </citation>
    <scope>NUCLEOTIDE SEQUENCE</scope>
    <source>
        <strain evidence="5">Chongqing</strain>
    </source>
</reference>
<comment type="caution">
    <text evidence="5">The sequence shown here is derived from an EMBL/GenBank/DDBJ whole genome shotgun (WGS) entry which is preliminary data.</text>
</comment>
<dbReference type="GO" id="GO:0004842">
    <property type="term" value="F:ubiquitin-protein transferase activity"/>
    <property type="evidence" value="ECO:0007669"/>
    <property type="project" value="InterPro"/>
</dbReference>
<dbReference type="SUPFAM" id="SSF56204">
    <property type="entry name" value="Hect, E3 ligase catalytic domain"/>
    <property type="match status" value="1"/>
</dbReference>
<evidence type="ECO:0000256" key="3">
    <source>
        <dbReference type="PROSITE-ProRule" id="PRU00104"/>
    </source>
</evidence>
<dbReference type="AlphaFoldDB" id="A0AAD5FGB9"/>